<dbReference type="GO" id="GO:0004423">
    <property type="term" value="F:iduronate-2-sulfatase activity"/>
    <property type="evidence" value="ECO:0007669"/>
    <property type="project" value="TreeGrafter"/>
</dbReference>
<evidence type="ECO:0000313" key="6">
    <source>
        <dbReference type="EMBL" id="MPY55233.1"/>
    </source>
</evidence>
<dbReference type="PROSITE" id="PS00523">
    <property type="entry name" value="SULFATASE_1"/>
    <property type="match status" value="1"/>
</dbReference>
<dbReference type="InterPro" id="IPR000917">
    <property type="entry name" value="Sulfatase_N"/>
</dbReference>
<organism evidence="6 7">
    <name type="scientific">Streptomyces acidicola</name>
    <dbReference type="NCBI Taxonomy" id="2596892"/>
    <lineage>
        <taxon>Bacteria</taxon>
        <taxon>Bacillati</taxon>
        <taxon>Actinomycetota</taxon>
        <taxon>Actinomycetes</taxon>
        <taxon>Kitasatosporales</taxon>
        <taxon>Streptomycetaceae</taxon>
        <taxon>Streptomyces</taxon>
    </lineage>
</organism>
<feature type="region of interest" description="Disordered" evidence="4">
    <location>
        <begin position="227"/>
        <end position="262"/>
    </location>
</feature>
<evidence type="ECO:0000256" key="3">
    <source>
        <dbReference type="ARBA" id="ARBA00022801"/>
    </source>
</evidence>
<dbReference type="PANTHER" id="PTHR45953">
    <property type="entry name" value="IDURONATE 2-SULFATASE"/>
    <property type="match status" value="1"/>
</dbReference>
<feature type="domain" description="Sulfatase N-terminal" evidence="5">
    <location>
        <begin position="27"/>
        <end position="381"/>
    </location>
</feature>
<dbReference type="GO" id="GO:0005737">
    <property type="term" value="C:cytoplasm"/>
    <property type="evidence" value="ECO:0007669"/>
    <property type="project" value="TreeGrafter"/>
</dbReference>
<dbReference type="Gene3D" id="3.40.720.10">
    <property type="entry name" value="Alkaline Phosphatase, subunit A"/>
    <property type="match status" value="1"/>
</dbReference>
<feature type="region of interest" description="Disordered" evidence="4">
    <location>
        <begin position="509"/>
        <end position="530"/>
    </location>
</feature>
<keyword evidence="6" id="KW-0808">Transferase</keyword>
<protein>
    <submittedName>
        <fullName evidence="6">Sulfatase-like hydrolase/transferase</fullName>
    </submittedName>
</protein>
<accession>A0A5N8X708</accession>
<comment type="similarity">
    <text evidence="1">Belongs to the sulfatase family.</text>
</comment>
<keyword evidence="3 6" id="KW-0378">Hydrolase</keyword>
<sequence>MTTDPTNRAETPQDEPQRAEIPQAERPNFVIIVPDQLRADALGRFGNDRAGTPHLDALADRGTVFEQAYVQHPVCSPSRASFLTGWYPHVRGHRTLTHLLQAEEPNLLRILKDAGYHVTWAGTRGDTFAPGVTELSAHEYGHAEPPTRRQFVKDYPSDTWARAFYRGRLEPDGLTDHDEAAVRTVERRLAQPPDRPWALFVPLFAPHCPFQAEEPWYSMHDRDRVPEPLPAPRPCRRTPALRADGGSSTTGPGGPDAGHEPGFKEAIRRTYGLDRLTPEMWREVAAVYHGMVSRLDHHVGRVQDAVAASGQADRTVTFFFADHGEYLGDFGLIEKWPSAMDACITRDPLVISGGGLPAGQRYEGMVELIDVLPTVLELAGVEAPHRHYGRSLLPVLRDPEREHRQYAFTEGGFVVEEEPQMERPAYPYDLKGDLQHDRPELVGKAVAVRDREWTYVWRLYEPPELYHRATDPGESVNLAGRPEHADVERRMTDALLRWQVETADVIPATHDPRFPPVELPAPAVPGTGPA</sequence>
<feature type="compositionally biased region" description="Pro residues" evidence="4">
    <location>
        <begin position="514"/>
        <end position="523"/>
    </location>
</feature>
<keyword evidence="2" id="KW-0479">Metal-binding</keyword>
<feature type="compositionally biased region" description="Polar residues" evidence="4">
    <location>
        <begin position="1"/>
        <end position="10"/>
    </location>
</feature>
<dbReference type="AlphaFoldDB" id="A0A5N8X708"/>
<feature type="region of interest" description="Disordered" evidence="4">
    <location>
        <begin position="1"/>
        <end position="26"/>
    </location>
</feature>
<dbReference type="Proteomes" id="UP000373149">
    <property type="component" value="Unassembled WGS sequence"/>
</dbReference>
<reference evidence="6 7" key="1">
    <citation type="submission" date="2019-09" db="EMBL/GenBank/DDBJ databases">
        <authorList>
            <person name="Duangmal K."/>
            <person name="Teo W.F.A."/>
            <person name="Lipun K."/>
        </authorList>
    </citation>
    <scope>NUCLEOTIDE SEQUENCE [LARGE SCALE GENOMIC DNA]</scope>
    <source>
        <strain evidence="6 7">K1PN6</strain>
    </source>
</reference>
<gene>
    <name evidence="6" type="ORF">FPZ41_44505</name>
</gene>
<dbReference type="SUPFAM" id="SSF53649">
    <property type="entry name" value="Alkaline phosphatase-like"/>
    <property type="match status" value="1"/>
</dbReference>
<dbReference type="Pfam" id="PF00884">
    <property type="entry name" value="Sulfatase"/>
    <property type="match status" value="1"/>
</dbReference>
<comment type="caution">
    <text evidence="6">The sequence shown here is derived from an EMBL/GenBank/DDBJ whole genome shotgun (WGS) entry which is preliminary data.</text>
</comment>
<proteinExistence type="inferred from homology"/>
<dbReference type="GO" id="GO:0046872">
    <property type="term" value="F:metal ion binding"/>
    <property type="evidence" value="ECO:0007669"/>
    <property type="project" value="UniProtKB-KW"/>
</dbReference>
<dbReference type="GO" id="GO:0016740">
    <property type="term" value="F:transferase activity"/>
    <property type="evidence" value="ECO:0007669"/>
    <property type="project" value="UniProtKB-KW"/>
</dbReference>
<evidence type="ECO:0000256" key="2">
    <source>
        <dbReference type="ARBA" id="ARBA00022723"/>
    </source>
</evidence>
<dbReference type="InterPro" id="IPR024607">
    <property type="entry name" value="Sulfatase_CS"/>
</dbReference>
<evidence type="ECO:0000256" key="1">
    <source>
        <dbReference type="ARBA" id="ARBA00008779"/>
    </source>
</evidence>
<evidence type="ECO:0000313" key="7">
    <source>
        <dbReference type="Proteomes" id="UP000373149"/>
    </source>
</evidence>
<name>A0A5N8X708_9ACTN</name>
<evidence type="ECO:0000259" key="5">
    <source>
        <dbReference type="Pfam" id="PF00884"/>
    </source>
</evidence>
<dbReference type="PANTHER" id="PTHR45953:SF1">
    <property type="entry name" value="IDURONATE 2-SULFATASE"/>
    <property type="match status" value="1"/>
</dbReference>
<keyword evidence="7" id="KW-1185">Reference proteome</keyword>
<dbReference type="EMBL" id="VMNX01000391">
    <property type="protein sequence ID" value="MPY55233.1"/>
    <property type="molecule type" value="Genomic_DNA"/>
</dbReference>
<evidence type="ECO:0000256" key="4">
    <source>
        <dbReference type="SAM" id="MobiDB-lite"/>
    </source>
</evidence>
<dbReference type="InterPro" id="IPR017850">
    <property type="entry name" value="Alkaline_phosphatase_core_sf"/>
</dbReference>
<dbReference type="RefSeq" id="WP_152870380.1">
    <property type="nucleotide sequence ID" value="NZ_VMNX01000391.1"/>
</dbReference>
<dbReference type="CDD" id="cd16150">
    <property type="entry name" value="sulfatase_like"/>
    <property type="match status" value="1"/>
</dbReference>